<feature type="domain" description="UVR" evidence="16">
    <location>
        <begin position="648"/>
        <end position="683"/>
    </location>
</feature>
<feature type="domain" description="Helicase C-terminal" evidence="18">
    <location>
        <begin position="442"/>
        <end position="607"/>
    </location>
</feature>
<dbReference type="PROSITE" id="PS50151">
    <property type="entry name" value="UVR"/>
    <property type="match status" value="1"/>
</dbReference>
<evidence type="ECO:0000256" key="3">
    <source>
        <dbReference type="ARBA" id="ARBA00022490"/>
    </source>
</evidence>
<accession>A0A1G6R592</accession>
<evidence type="ECO:0000259" key="16">
    <source>
        <dbReference type="PROSITE" id="PS50151"/>
    </source>
</evidence>
<evidence type="ECO:0000256" key="11">
    <source>
        <dbReference type="ARBA" id="ARBA00026033"/>
    </source>
</evidence>
<dbReference type="InterPro" id="IPR001650">
    <property type="entry name" value="Helicase_C-like"/>
</dbReference>
<dbReference type="InterPro" id="IPR024759">
    <property type="entry name" value="UvrB_YAD/RRR_dom"/>
</dbReference>
<gene>
    <name evidence="13" type="primary">uvrB</name>
    <name evidence="19" type="ORF">SAMN04488104_1011102</name>
</gene>
<reference evidence="20" key="1">
    <citation type="submission" date="2016-10" db="EMBL/GenBank/DDBJ databases">
        <authorList>
            <person name="Varghese N."/>
            <person name="Submissions S."/>
        </authorList>
    </citation>
    <scope>NUCLEOTIDE SEQUENCE [LARGE SCALE GENOMIC DNA]</scope>
    <source>
        <strain evidence="20">DSM 23095</strain>
    </source>
</reference>
<dbReference type="InterPro" id="IPR027417">
    <property type="entry name" value="P-loop_NTPase"/>
</dbReference>
<dbReference type="NCBIfam" id="NF003673">
    <property type="entry name" value="PRK05298.1"/>
    <property type="match status" value="1"/>
</dbReference>
<dbReference type="STRING" id="686796.SAMN04488104_1011102"/>
<dbReference type="Pfam" id="PF04851">
    <property type="entry name" value="ResIII"/>
    <property type="match status" value="1"/>
</dbReference>
<dbReference type="CDD" id="cd17916">
    <property type="entry name" value="DEXHc_UvrB"/>
    <property type="match status" value="1"/>
</dbReference>
<dbReference type="HAMAP" id="MF_00204">
    <property type="entry name" value="UvrB"/>
    <property type="match status" value="1"/>
</dbReference>
<dbReference type="PROSITE" id="PS51192">
    <property type="entry name" value="HELICASE_ATP_BIND_1"/>
    <property type="match status" value="1"/>
</dbReference>
<dbReference type="AlphaFoldDB" id="A0A1G6R592"/>
<keyword evidence="15" id="KW-0175">Coiled coil</keyword>
<feature type="short sequence motif" description="Beta-hairpin" evidence="13">
    <location>
        <begin position="103"/>
        <end position="126"/>
    </location>
</feature>
<comment type="subunit">
    <text evidence="11 13 14">Forms a heterotetramer with UvrA during the search for lesions. Interacts with UvrC in an incision complex.</text>
</comment>
<evidence type="ECO:0000256" key="12">
    <source>
        <dbReference type="ARBA" id="ARBA00029504"/>
    </source>
</evidence>
<comment type="subcellular location">
    <subcellularLocation>
        <location evidence="1 13 14">Cytoplasm</location>
    </subcellularLocation>
</comment>
<evidence type="ECO:0000256" key="14">
    <source>
        <dbReference type="RuleBase" id="RU003587"/>
    </source>
</evidence>
<keyword evidence="4 13" id="KW-0547">Nucleotide-binding</keyword>
<evidence type="ECO:0000256" key="4">
    <source>
        <dbReference type="ARBA" id="ARBA00022741"/>
    </source>
</evidence>
<comment type="function">
    <text evidence="13">The UvrABC repair system catalyzes the recognition and processing of DNA lesions. A damage recognition complex composed of 2 UvrA and 2 UvrB subunits scans DNA for abnormalities. Upon binding of the UvrA(2)B(2) complex to a putative damaged site, the DNA wraps around one UvrB monomer. DNA wrap is dependent on ATP binding by UvrB and probably causes local melting of the DNA helix, facilitating insertion of UvrB beta-hairpin between the DNA strands. Then UvrB probes one DNA strand for the presence of a lesion. If a lesion is found the UvrA subunits dissociate and the UvrB-DNA preincision complex is formed. This complex is subsequently bound by UvrC and the second UvrB is released. If no lesion is found, the DNA wraps around the other UvrB subunit that will check the other stand for damage.</text>
</comment>
<keyword evidence="8 13" id="KW-0267">Excision nuclease</keyword>
<dbReference type="GO" id="GO:0009380">
    <property type="term" value="C:excinuclease repair complex"/>
    <property type="evidence" value="ECO:0007669"/>
    <property type="project" value="InterPro"/>
</dbReference>
<dbReference type="InterPro" id="IPR006935">
    <property type="entry name" value="Helicase/UvrB_N"/>
</dbReference>
<evidence type="ECO:0000313" key="19">
    <source>
        <dbReference type="EMBL" id="SDC99782.1"/>
    </source>
</evidence>
<keyword evidence="6 13" id="KW-0228">DNA excision</keyword>
<dbReference type="SMART" id="SM00487">
    <property type="entry name" value="DEXDc"/>
    <property type="match status" value="1"/>
</dbReference>
<evidence type="ECO:0000256" key="5">
    <source>
        <dbReference type="ARBA" id="ARBA00022763"/>
    </source>
</evidence>
<feature type="domain" description="Helicase ATP-binding" evidence="17">
    <location>
        <begin position="37"/>
        <end position="215"/>
    </location>
</feature>
<evidence type="ECO:0000256" key="8">
    <source>
        <dbReference type="ARBA" id="ARBA00022881"/>
    </source>
</evidence>
<evidence type="ECO:0000256" key="10">
    <source>
        <dbReference type="ARBA" id="ARBA00023236"/>
    </source>
</evidence>
<dbReference type="InterPro" id="IPR001943">
    <property type="entry name" value="UVR_dom"/>
</dbReference>
<dbReference type="GO" id="GO:0005524">
    <property type="term" value="F:ATP binding"/>
    <property type="evidence" value="ECO:0007669"/>
    <property type="project" value="UniProtKB-UniRule"/>
</dbReference>
<dbReference type="GO" id="GO:0003677">
    <property type="term" value="F:DNA binding"/>
    <property type="evidence" value="ECO:0007669"/>
    <property type="project" value="UniProtKB-UniRule"/>
</dbReference>
<organism evidence="19 20">
    <name type="scientific">Algoriphagus faecimaris</name>
    <dbReference type="NCBI Taxonomy" id="686796"/>
    <lineage>
        <taxon>Bacteria</taxon>
        <taxon>Pseudomonadati</taxon>
        <taxon>Bacteroidota</taxon>
        <taxon>Cytophagia</taxon>
        <taxon>Cytophagales</taxon>
        <taxon>Cyclobacteriaceae</taxon>
        <taxon>Algoriphagus</taxon>
    </lineage>
</organism>
<sequence length="693" mass="78728">MPRFGVGLLGDSIMEFKLTSDYQPTGDQPGAIRQLSAGIRNGDDGQVLLGVTGSGKTFTVANVIQEVQKPTLVLSHNKTLAAQLYGEFKQFFPDNAVEYFISYYDYYQPEAFIPSSGTYIEKDLSINEEIEKLRLSATSALLTGRRDVIVVASVSCIYGIGNPEEFAKNVIRLQEGDRIPRNQLLFKLVDILYSRTHQDLTHGTFRVKGDTVDIFVAYADWGYRIFFWGDEIEAIQRIDPATGKKLNDEKIISIFPANLFVTGRDTLDKAIKEIQDDMVAQVNFFEKEGKFMEAKRLQERTEFDLEMIRELGYCSGVENYSRYFDRREPGMRPFCLLDYFPDDYLMVIDESHVTVPQVRAMWGGDRSRKVNLVDFGFRLPSALDNRPLKFDEFEDLTNQVIYVSATPADYELGKTEGVVVEQIIRPTGLLDPTIEVRPSQNQIDDLLEEIDQTIQTDARVLVTTLTKRMAEELQKYLERAGVKSRYIHSEVKTLDRVEILRELRLGVFDVLVGVNLLREGLDLPEVSLVAILDADKEGFLRNERSLVQTIGRAARNSEGRVIMYADKITDSMQMAIDETKRRRALQIAYNEEHGITPTTVIKSRDKIMGQTKVADSKKNAKVYAEPMPGDTAVAADPVVQYLSKEKLEKLIAQTQKQMEKAAKELNFMDAARLRDEWMAQKARLEELQRGPGN</sequence>
<feature type="binding site" evidence="13">
    <location>
        <begin position="50"/>
        <end position="57"/>
    </location>
    <ligand>
        <name>ATP</name>
        <dbReference type="ChEBI" id="CHEBI:30616"/>
    </ligand>
</feature>
<dbReference type="GO" id="GO:0016887">
    <property type="term" value="F:ATP hydrolysis activity"/>
    <property type="evidence" value="ECO:0007669"/>
    <property type="project" value="InterPro"/>
</dbReference>
<evidence type="ECO:0000256" key="15">
    <source>
        <dbReference type="SAM" id="Coils"/>
    </source>
</evidence>
<keyword evidence="7 13" id="KW-0067">ATP-binding</keyword>
<keyword evidence="20" id="KW-1185">Reference proteome</keyword>
<dbReference type="CDD" id="cd18790">
    <property type="entry name" value="SF2_C_UvrB"/>
    <property type="match status" value="1"/>
</dbReference>
<evidence type="ECO:0000256" key="2">
    <source>
        <dbReference type="ARBA" id="ARBA00008533"/>
    </source>
</evidence>
<dbReference type="InterPro" id="IPR036876">
    <property type="entry name" value="UVR_dom_sf"/>
</dbReference>
<comment type="similarity">
    <text evidence="2 13 14">Belongs to the UvrB family.</text>
</comment>
<comment type="domain">
    <text evidence="13">The beta-hairpin motif is involved in DNA binding.</text>
</comment>
<evidence type="ECO:0000256" key="1">
    <source>
        <dbReference type="ARBA" id="ARBA00004496"/>
    </source>
</evidence>
<dbReference type="InterPro" id="IPR014001">
    <property type="entry name" value="Helicase_ATP-bd"/>
</dbReference>
<dbReference type="PANTHER" id="PTHR24029">
    <property type="entry name" value="UVRABC SYSTEM PROTEIN B"/>
    <property type="match status" value="1"/>
</dbReference>
<keyword evidence="9 13" id="KW-0234">DNA repair</keyword>
<dbReference type="SMART" id="SM00490">
    <property type="entry name" value="HELICc"/>
    <property type="match status" value="1"/>
</dbReference>
<name>A0A1G6R592_9BACT</name>
<dbReference type="Pfam" id="PF17757">
    <property type="entry name" value="UvrB_inter"/>
    <property type="match status" value="1"/>
</dbReference>
<dbReference type="InterPro" id="IPR004807">
    <property type="entry name" value="UvrB"/>
</dbReference>
<dbReference type="Pfam" id="PF00271">
    <property type="entry name" value="Helicase_C"/>
    <property type="match status" value="1"/>
</dbReference>
<feature type="coiled-coil region" evidence="15">
    <location>
        <begin position="644"/>
        <end position="671"/>
    </location>
</feature>
<dbReference type="GO" id="GO:0009381">
    <property type="term" value="F:excinuclease ABC activity"/>
    <property type="evidence" value="ECO:0007669"/>
    <property type="project" value="UniProtKB-UniRule"/>
</dbReference>
<keyword evidence="5 13" id="KW-0227">DNA damage</keyword>
<dbReference type="EMBL" id="FNAC01000011">
    <property type="protein sequence ID" value="SDC99782.1"/>
    <property type="molecule type" value="Genomic_DNA"/>
</dbReference>
<evidence type="ECO:0000259" key="18">
    <source>
        <dbReference type="PROSITE" id="PS51194"/>
    </source>
</evidence>
<proteinExistence type="inferred from homology"/>
<protein>
    <recommendedName>
        <fullName evidence="12 13">UvrABC system protein B</fullName>
        <shortName evidence="13">Protein UvrB</shortName>
    </recommendedName>
    <alternativeName>
        <fullName evidence="13">Excinuclease ABC subunit B</fullName>
    </alternativeName>
</protein>
<dbReference type="Gene3D" id="4.10.860.10">
    <property type="entry name" value="UVR domain"/>
    <property type="match status" value="1"/>
</dbReference>
<dbReference type="Pfam" id="PF02151">
    <property type="entry name" value="UVR"/>
    <property type="match status" value="1"/>
</dbReference>
<evidence type="ECO:0000313" key="20">
    <source>
        <dbReference type="Proteomes" id="UP000199060"/>
    </source>
</evidence>
<dbReference type="InterPro" id="IPR041471">
    <property type="entry name" value="UvrB_inter"/>
</dbReference>
<dbReference type="GO" id="GO:0009432">
    <property type="term" value="P:SOS response"/>
    <property type="evidence" value="ECO:0007669"/>
    <property type="project" value="UniProtKB-UniRule"/>
</dbReference>
<dbReference type="SUPFAM" id="SSF46600">
    <property type="entry name" value="C-terminal UvrC-binding domain of UvrB"/>
    <property type="match status" value="1"/>
</dbReference>
<dbReference type="PROSITE" id="PS51194">
    <property type="entry name" value="HELICASE_CTER"/>
    <property type="match status" value="1"/>
</dbReference>
<keyword evidence="10 13" id="KW-0742">SOS response</keyword>
<dbReference type="SUPFAM" id="SSF52540">
    <property type="entry name" value="P-loop containing nucleoside triphosphate hydrolases"/>
    <property type="match status" value="2"/>
</dbReference>
<evidence type="ECO:0000256" key="7">
    <source>
        <dbReference type="ARBA" id="ARBA00022840"/>
    </source>
</evidence>
<dbReference type="Pfam" id="PF12344">
    <property type="entry name" value="UvrB"/>
    <property type="match status" value="1"/>
</dbReference>
<dbReference type="Proteomes" id="UP000199060">
    <property type="component" value="Unassembled WGS sequence"/>
</dbReference>
<dbReference type="NCBIfam" id="TIGR00631">
    <property type="entry name" value="uvrb"/>
    <property type="match status" value="1"/>
</dbReference>
<dbReference type="Gene3D" id="3.40.50.300">
    <property type="entry name" value="P-loop containing nucleotide triphosphate hydrolases"/>
    <property type="match status" value="3"/>
</dbReference>
<dbReference type="GO" id="GO:0005737">
    <property type="term" value="C:cytoplasm"/>
    <property type="evidence" value="ECO:0007669"/>
    <property type="project" value="UniProtKB-SubCell"/>
</dbReference>
<evidence type="ECO:0000259" key="17">
    <source>
        <dbReference type="PROSITE" id="PS51192"/>
    </source>
</evidence>
<evidence type="ECO:0000256" key="6">
    <source>
        <dbReference type="ARBA" id="ARBA00022769"/>
    </source>
</evidence>
<dbReference type="GO" id="GO:0006289">
    <property type="term" value="P:nucleotide-excision repair"/>
    <property type="evidence" value="ECO:0007669"/>
    <property type="project" value="UniProtKB-UniRule"/>
</dbReference>
<keyword evidence="3 13" id="KW-0963">Cytoplasm</keyword>
<dbReference type="PANTHER" id="PTHR24029:SF0">
    <property type="entry name" value="UVRABC SYSTEM PROTEIN B"/>
    <property type="match status" value="1"/>
</dbReference>
<evidence type="ECO:0000256" key="13">
    <source>
        <dbReference type="HAMAP-Rule" id="MF_00204"/>
    </source>
</evidence>
<evidence type="ECO:0000256" key="9">
    <source>
        <dbReference type="ARBA" id="ARBA00023204"/>
    </source>
</evidence>